<protein>
    <submittedName>
        <fullName evidence="2">Uncharacterized protein</fullName>
    </submittedName>
</protein>
<feature type="chain" id="PRO_5047096751" evidence="1">
    <location>
        <begin position="23"/>
        <end position="280"/>
    </location>
</feature>
<evidence type="ECO:0000313" key="3">
    <source>
        <dbReference type="Proteomes" id="UP001523369"/>
    </source>
</evidence>
<evidence type="ECO:0000313" key="2">
    <source>
        <dbReference type="EMBL" id="MCO8273517.1"/>
    </source>
</evidence>
<reference evidence="2 3" key="1">
    <citation type="submission" date="2022-06" db="EMBL/GenBank/DDBJ databases">
        <title>New Species of the Genus Actinoplanes, ActinopZanes ferrugineus.</title>
        <authorList>
            <person name="Ding P."/>
        </authorList>
    </citation>
    <scope>NUCLEOTIDE SEQUENCE [LARGE SCALE GENOMIC DNA]</scope>
    <source>
        <strain evidence="2 3">TRM88003</strain>
    </source>
</reference>
<proteinExistence type="predicted"/>
<dbReference type="Proteomes" id="UP001523369">
    <property type="component" value="Unassembled WGS sequence"/>
</dbReference>
<gene>
    <name evidence="2" type="ORF">M1L60_23255</name>
</gene>
<sequence>MKSVLAVLLVAATVGTAAPAYAAPAAKEPVTMTFELVTPSVQYGYGVKVAGRAAAGPTGNAGKVDILFKSIGAEEFTKHKTLNVKDDGTFTGWDTAGYTTDAGYHFPGAWQRGTYQAVYRGNAEREGATATAELGVYDWRLVDVTSPRALWSWEHTCLPDDGSDNCYAFSPKITVDNGPVSVRYEQNCYPEGAERYMSFAFLKNNKSTVRPSPRANEAFRLPQWVERPAVQGSVYGGTILTGLSLTGNLFVRIPYGCWITVDMTQARYEKNVYGEPFPTA</sequence>
<feature type="signal peptide" evidence="1">
    <location>
        <begin position="1"/>
        <end position="22"/>
    </location>
</feature>
<comment type="caution">
    <text evidence="2">The sequence shown here is derived from an EMBL/GenBank/DDBJ whole genome shotgun (WGS) entry which is preliminary data.</text>
</comment>
<keyword evidence="3" id="KW-1185">Reference proteome</keyword>
<organism evidence="2 3">
    <name type="scientific">Paractinoplanes aksuensis</name>
    <dbReference type="NCBI Taxonomy" id="2939490"/>
    <lineage>
        <taxon>Bacteria</taxon>
        <taxon>Bacillati</taxon>
        <taxon>Actinomycetota</taxon>
        <taxon>Actinomycetes</taxon>
        <taxon>Micromonosporales</taxon>
        <taxon>Micromonosporaceae</taxon>
        <taxon>Paractinoplanes</taxon>
    </lineage>
</organism>
<keyword evidence="1" id="KW-0732">Signal</keyword>
<name>A0ABT1DRQ5_9ACTN</name>
<accession>A0ABT1DRQ5</accession>
<dbReference type="EMBL" id="JAMYJR010000026">
    <property type="protein sequence ID" value="MCO8273517.1"/>
    <property type="molecule type" value="Genomic_DNA"/>
</dbReference>
<evidence type="ECO:0000256" key="1">
    <source>
        <dbReference type="SAM" id="SignalP"/>
    </source>
</evidence>
<dbReference type="RefSeq" id="WP_253239590.1">
    <property type="nucleotide sequence ID" value="NZ_JAMYJR010000026.1"/>
</dbReference>